<dbReference type="Gene3D" id="3.30.730.10">
    <property type="entry name" value="AP2/ERF domain"/>
    <property type="match status" value="1"/>
</dbReference>
<dbReference type="EMBL" id="JAJJMA010337028">
    <property type="protein sequence ID" value="MCL7051298.1"/>
    <property type="molecule type" value="Genomic_DNA"/>
</dbReference>
<feature type="domain" description="AP2/ERF" evidence="8">
    <location>
        <begin position="2"/>
        <end position="48"/>
    </location>
</feature>
<dbReference type="PANTHER" id="PTHR31985:SF273">
    <property type="entry name" value="ETHYLENE-RESPONSIVE TRANSCRIPTION FACTOR ERF017"/>
    <property type="match status" value="1"/>
</dbReference>
<evidence type="ECO:0000256" key="1">
    <source>
        <dbReference type="ARBA" id="ARBA00004123"/>
    </source>
</evidence>
<comment type="similarity">
    <text evidence="7">Belongs to the AP2/ERF transcription factor family. ERF subfamily.</text>
</comment>
<reference evidence="9" key="1">
    <citation type="submission" date="2022-03" db="EMBL/GenBank/DDBJ databases">
        <title>A functionally conserved STORR gene fusion in Papaver species that diverged 16.8 million years ago.</title>
        <authorList>
            <person name="Catania T."/>
        </authorList>
    </citation>
    <scope>NUCLEOTIDE SEQUENCE</scope>
    <source>
        <strain evidence="9">S-191538</strain>
    </source>
</reference>
<comment type="subcellular location">
    <subcellularLocation>
        <location evidence="1">Nucleus</location>
    </subcellularLocation>
</comment>
<dbReference type="SUPFAM" id="SSF54171">
    <property type="entry name" value="DNA-binding domain"/>
    <property type="match status" value="1"/>
</dbReference>
<evidence type="ECO:0000256" key="7">
    <source>
        <dbReference type="ARBA" id="ARBA00024343"/>
    </source>
</evidence>
<proteinExistence type="inferred from homology"/>
<evidence type="ECO:0000256" key="6">
    <source>
        <dbReference type="ARBA" id="ARBA00023242"/>
    </source>
</evidence>
<keyword evidence="3" id="KW-0238">DNA-binding</keyword>
<dbReference type="GO" id="GO:0005634">
    <property type="term" value="C:nucleus"/>
    <property type="evidence" value="ECO:0007669"/>
    <property type="project" value="UniProtKB-SubCell"/>
</dbReference>
<evidence type="ECO:0000259" key="8">
    <source>
        <dbReference type="PROSITE" id="PS51032"/>
    </source>
</evidence>
<dbReference type="GO" id="GO:0003700">
    <property type="term" value="F:DNA-binding transcription factor activity"/>
    <property type="evidence" value="ECO:0007669"/>
    <property type="project" value="InterPro"/>
</dbReference>
<gene>
    <name evidence="9" type="ORF">MKW94_012213</name>
    <name evidence="10" type="ORF">MKW94_022819</name>
</gene>
<keyword evidence="11" id="KW-1185">Reference proteome</keyword>
<dbReference type="EMBL" id="JAJJMA010048314">
    <property type="protein sequence ID" value="MCL7025710.1"/>
    <property type="molecule type" value="Genomic_DNA"/>
</dbReference>
<comment type="caution">
    <text evidence="9">The sequence shown here is derived from an EMBL/GenBank/DDBJ whole genome shotgun (WGS) entry which is preliminary data.</text>
</comment>
<evidence type="ECO:0000256" key="2">
    <source>
        <dbReference type="ARBA" id="ARBA00023015"/>
    </source>
</evidence>
<dbReference type="PANTHER" id="PTHR31985">
    <property type="entry name" value="ETHYLENE-RESPONSIVE TRANSCRIPTION FACTOR ERF042-RELATED"/>
    <property type="match status" value="1"/>
</dbReference>
<dbReference type="AlphaFoldDB" id="A0AA41RZ66"/>
<dbReference type="InterPro" id="IPR001471">
    <property type="entry name" value="AP2/ERF_dom"/>
</dbReference>
<evidence type="ECO:0000313" key="10">
    <source>
        <dbReference type="EMBL" id="MCL7051298.1"/>
    </source>
</evidence>
<dbReference type="InterPro" id="IPR016177">
    <property type="entry name" value="DNA-bd_dom_sf"/>
</dbReference>
<organism evidence="9 11">
    <name type="scientific">Papaver nudicaule</name>
    <name type="common">Iceland poppy</name>
    <dbReference type="NCBI Taxonomy" id="74823"/>
    <lineage>
        <taxon>Eukaryota</taxon>
        <taxon>Viridiplantae</taxon>
        <taxon>Streptophyta</taxon>
        <taxon>Embryophyta</taxon>
        <taxon>Tracheophyta</taxon>
        <taxon>Spermatophyta</taxon>
        <taxon>Magnoliopsida</taxon>
        <taxon>Ranunculales</taxon>
        <taxon>Papaveraceae</taxon>
        <taxon>Papaveroideae</taxon>
        <taxon>Papaver</taxon>
    </lineage>
</organism>
<dbReference type="InterPro" id="IPR036955">
    <property type="entry name" value="AP2/ERF_dom_sf"/>
</dbReference>
<evidence type="ECO:0000313" key="9">
    <source>
        <dbReference type="EMBL" id="MCL7025710.1"/>
    </source>
</evidence>
<evidence type="ECO:0000256" key="5">
    <source>
        <dbReference type="ARBA" id="ARBA00023163"/>
    </source>
</evidence>
<name>A0AA41RZ66_PAPNU</name>
<dbReference type="Proteomes" id="UP001177140">
    <property type="component" value="Unassembled WGS sequence"/>
</dbReference>
<keyword evidence="6" id="KW-0539">Nucleus</keyword>
<keyword evidence="2" id="KW-0805">Transcription regulation</keyword>
<accession>A0AA41RZ66</accession>
<evidence type="ECO:0000256" key="3">
    <source>
        <dbReference type="ARBA" id="ARBA00023125"/>
    </source>
</evidence>
<evidence type="ECO:0000313" key="11">
    <source>
        <dbReference type="Proteomes" id="UP001177140"/>
    </source>
</evidence>
<dbReference type="InterPro" id="IPR051032">
    <property type="entry name" value="AP2/ERF_TF_ERF_subfamily"/>
</dbReference>
<dbReference type="PROSITE" id="PS51032">
    <property type="entry name" value="AP2_ERF"/>
    <property type="match status" value="1"/>
</dbReference>
<evidence type="ECO:0000256" key="4">
    <source>
        <dbReference type="ARBA" id="ARBA00023159"/>
    </source>
</evidence>
<keyword evidence="5" id="KW-0804">Transcription</keyword>
<protein>
    <recommendedName>
        <fullName evidence="8">AP2/ERF domain-containing protein</fullName>
    </recommendedName>
</protein>
<dbReference type="CDD" id="cd00018">
    <property type="entry name" value="AP2"/>
    <property type="match status" value="1"/>
</dbReference>
<sequence length="144" mass="15996">MKFHGVRKRKWGKWVSEIRSHDTPEKAAKAYDAALFCLRGQGAKFNFPGNLPNVHGATNLLNPTQIQKIAAKYANEEPQQQHMVEEEGHQHKVEEEENMTTNRCTTSNVDWDFLDQLLSVPGGMGNALSTVANVSEFGVNGCAV</sequence>
<dbReference type="GO" id="GO:0003677">
    <property type="term" value="F:DNA binding"/>
    <property type="evidence" value="ECO:0007669"/>
    <property type="project" value="UniProtKB-KW"/>
</dbReference>
<dbReference type="SMART" id="SM00380">
    <property type="entry name" value="AP2"/>
    <property type="match status" value="1"/>
</dbReference>
<keyword evidence="4" id="KW-0010">Activator</keyword>